<evidence type="ECO:0008006" key="3">
    <source>
        <dbReference type="Google" id="ProtNLM"/>
    </source>
</evidence>
<evidence type="ECO:0000313" key="2">
    <source>
        <dbReference type="Proteomes" id="UP001157418"/>
    </source>
</evidence>
<dbReference type="SUPFAM" id="SSF50630">
    <property type="entry name" value="Acid proteases"/>
    <property type="match status" value="1"/>
</dbReference>
<name>A0AAU9MHU3_9ASTR</name>
<keyword evidence="2" id="KW-1185">Reference proteome</keyword>
<evidence type="ECO:0000313" key="1">
    <source>
        <dbReference type="EMBL" id="CAH1426370.1"/>
    </source>
</evidence>
<sequence>MEKLRWFHQGGTIFDYIKEFTTIMLEIEDLSDRDALFYFKDGLCDWDKTRRDGDTRRVRHNKASCSFDKTSVKKADKEKGIRFVDVSMNGKESVALVDTGASQKFLDTKEAEIFGVRCLSGSGTVKVVNSGAKKILGTTIIKVRIDN</sequence>
<protein>
    <recommendedName>
        <fullName evidence="3">Peptidase A2 domain-containing protein</fullName>
    </recommendedName>
</protein>
<organism evidence="1 2">
    <name type="scientific">Lactuca virosa</name>
    <dbReference type="NCBI Taxonomy" id="75947"/>
    <lineage>
        <taxon>Eukaryota</taxon>
        <taxon>Viridiplantae</taxon>
        <taxon>Streptophyta</taxon>
        <taxon>Embryophyta</taxon>
        <taxon>Tracheophyta</taxon>
        <taxon>Spermatophyta</taxon>
        <taxon>Magnoliopsida</taxon>
        <taxon>eudicotyledons</taxon>
        <taxon>Gunneridae</taxon>
        <taxon>Pentapetalae</taxon>
        <taxon>asterids</taxon>
        <taxon>campanulids</taxon>
        <taxon>Asterales</taxon>
        <taxon>Asteraceae</taxon>
        <taxon>Cichorioideae</taxon>
        <taxon>Cichorieae</taxon>
        <taxon>Lactucinae</taxon>
        <taxon>Lactuca</taxon>
    </lineage>
</organism>
<accession>A0AAU9MHU3</accession>
<gene>
    <name evidence="1" type="ORF">LVIROSA_LOCUS13454</name>
</gene>
<dbReference type="InterPro" id="IPR021109">
    <property type="entry name" value="Peptidase_aspartic_dom_sf"/>
</dbReference>
<dbReference type="EMBL" id="CAKMRJ010002223">
    <property type="protein sequence ID" value="CAH1426370.1"/>
    <property type="molecule type" value="Genomic_DNA"/>
</dbReference>
<comment type="caution">
    <text evidence="1">The sequence shown here is derived from an EMBL/GenBank/DDBJ whole genome shotgun (WGS) entry which is preliminary data.</text>
</comment>
<reference evidence="1 2" key="1">
    <citation type="submission" date="2022-01" db="EMBL/GenBank/DDBJ databases">
        <authorList>
            <person name="Xiong W."/>
            <person name="Schranz E."/>
        </authorList>
    </citation>
    <scope>NUCLEOTIDE SEQUENCE [LARGE SCALE GENOMIC DNA]</scope>
</reference>
<proteinExistence type="predicted"/>
<dbReference type="AlphaFoldDB" id="A0AAU9MHU3"/>
<dbReference type="Gene3D" id="2.40.70.10">
    <property type="entry name" value="Acid Proteases"/>
    <property type="match status" value="1"/>
</dbReference>
<dbReference type="Proteomes" id="UP001157418">
    <property type="component" value="Unassembled WGS sequence"/>
</dbReference>